<accession>A0ABY3ZCV7</accession>
<evidence type="ECO:0000313" key="1">
    <source>
        <dbReference type="EMBL" id="UNZ07954.1"/>
    </source>
</evidence>
<name>A0ABY3ZCV7_STRRM</name>
<proteinExistence type="predicted"/>
<keyword evidence="2" id="KW-1185">Reference proteome</keyword>
<dbReference type="EMBL" id="CP094298">
    <property type="protein sequence ID" value="UNZ07954.1"/>
    <property type="molecule type" value="Genomic_DNA"/>
</dbReference>
<dbReference type="Proteomes" id="UP000829494">
    <property type="component" value="Chromosome"/>
</dbReference>
<organism evidence="1 2">
    <name type="scientific">Streptomyces rimosus subsp. rimosus</name>
    <dbReference type="NCBI Taxonomy" id="132474"/>
    <lineage>
        <taxon>Bacteria</taxon>
        <taxon>Bacillati</taxon>
        <taxon>Actinomycetota</taxon>
        <taxon>Actinomycetes</taxon>
        <taxon>Kitasatosporales</taxon>
        <taxon>Streptomycetaceae</taxon>
        <taxon>Streptomyces</taxon>
    </lineage>
</organism>
<reference evidence="1 2" key="1">
    <citation type="submission" date="2022-03" db="EMBL/GenBank/DDBJ databases">
        <title>Complete genome of Streptomyces rimosus ssp. rimosus R7 (=ATCC 10970).</title>
        <authorList>
            <person name="Beganovic S."/>
            <person name="Ruckert C."/>
            <person name="Busche T."/>
            <person name="Kalinowski J."/>
            <person name="Wittmann C."/>
        </authorList>
    </citation>
    <scope>NUCLEOTIDE SEQUENCE [LARGE SCALE GENOMIC DNA]</scope>
    <source>
        <strain evidence="1 2">R7</strain>
    </source>
</reference>
<sequence length="156" mass="16877">MLGAAAGGPAGFRAAKQSAEVAARALAEQVAGQARYEREQWVRQEQRQVYGDINRAYGELATALSALHAALAERRPVQELVERVEERRLRLSVAVGPTAMPGPEEVDDVACALIGATEAFVAAYRELAVLPRADEPVRLDAVRERVAGRRQMCTPA</sequence>
<gene>
    <name evidence="1" type="ORF">SRIMR7_37930</name>
</gene>
<evidence type="ECO:0000313" key="2">
    <source>
        <dbReference type="Proteomes" id="UP000829494"/>
    </source>
</evidence>
<protein>
    <submittedName>
        <fullName evidence="1">Uncharacterized protein</fullName>
    </submittedName>
</protein>